<feature type="compositionally biased region" description="Low complexity" evidence="2">
    <location>
        <begin position="455"/>
        <end position="469"/>
    </location>
</feature>
<evidence type="ECO:0000256" key="1">
    <source>
        <dbReference type="ARBA" id="ARBA00023002"/>
    </source>
</evidence>
<organism evidence="3 4">
    <name type="scientific">Nesterenkonia sandarakina</name>
    <dbReference type="NCBI Taxonomy" id="272918"/>
    <lineage>
        <taxon>Bacteria</taxon>
        <taxon>Bacillati</taxon>
        <taxon>Actinomycetota</taxon>
        <taxon>Actinomycetes</taxon>
        <taxon>Micrococcales</taxon>
        <taxon>Micrococcaceae</taxon>
        <taxon>Nesterenkonia</taxon>
    </lineage>
</organism>
<keyword evidence="4" id="KW-1185">Reference proteome</keyword>
<evidence type="ECO:0000313" key="4">
    <source>
        <dbReference type="Proteomes" id="UP000238217"/>
    </source>
</evidence>
<accession>A0A2T0YRH6</accession>
<evidence type="ECO:0000256" key="2">
    <source>
        <dbReference type="SAM" id="MobiDB-lite"/>
    </source>
</evidence>
<proteinExistence type="predicted"/>
<dbReference type="Gene3D" id="3.50.50.60">
    <property type="entry name" value="FAD/NAD(P)-binding domain"/>
    <property type="match status" value="1"/>
</dbReference>
<dbReference type="GO" id="GO:0050660">
    <property type="term" value="F:flavin adenine dinucleotide binding"/>
    <property type="evidence" value="ECO:0007669"/>
    <property type="project" value="TreeGrafter"/>
</dbReference>
<feature type="region of interest" description="Disordered" evidence="2">
    <location>
        <begin position="442"/>
        <end position="485"/>
    </location>
</feature>
<dbReference type="GO" id="GO:0004497">
    <property type="term" value="F:monooxygenase activity"/>
    <property type="evidence" value="ECO:0007669"/>
    <property type="project" value="TreeGrafter"/>
</dbReference>
<evidence type="ECO:0000313" key="3">
    <source>
        <dbReference type="EMBL" id="PRZ17833.1"/>
    </source>
</evidence>
<dbReference type="SUPFAM" id="SSF51905">
    <property type="entry name" value="FAD/NAD(P)-binding domain"/>
    <property type="match status" value="1"/>
</dbReference>
<name>A0A2T0YRH6_9MICC</name>
<dbReference type="Proteomes" id="UP000238217">
    <property type="component" value="Unassembled WGS sequence"/>
</dbReference>
<sequence length="511" mass="52800">MKASPASIAELPVVVIGAGPSGLAAAAHLLEQGLEPLVLEAESQVGASIREWGHIKLFSPWRYNVDAAAARLLDPTGWESPRATALPTGAELVHDYLEPLANTPELAGRIRTDHRVLAISRGERDKTHVQARTGEPFVLRVAHAGEVLQLHARAVIDASGTWGTPNPLGAAGLPALGEERPEVARRLLGSLPDVLGVDADRLSGRHILVVGAGHSAVNTLLNLAALRRRDHATTISWAIRGESAERVYGGGDADQLPARGALGQRLRRLVEEGEITLHTGAEVHALAVVEPSAASQPGDSHSHAPQSDDDAVTAALEVSFADGRRTRADYLAAATGFRPQLQMLRELRIELDPAVESPRRLATLIDPEFHSCGTVQAHGADVLAHPEEGFFLAGMKSYGRAPTFLLATGYEQVRSIAAHLAGADAAARSLNLPETGVCSGVSAPDPDAGVEAGSGAHAAGVDAPGADGAQSCGAPASDAAQSCSSFSPEPVGAGAAARIGASTGVLHGRAG</sequence>
<dbReference type="PRINTS" id="PR00368">
    <property type="entry name" value="FADPNR"/>
</dbReference>
<reference evidence="3 4" key="1">
    <citation type="submission" date="2018-03" db="EMBL/GenBank/DDBJ databases">
        <title>Comparative analysis of microorganisms from saline springs in Andes Mountain Range, Colombia.</title>
        <authorList>
            <person name="Rubin E."/>
        </authorList>
    </citation>
    <scope>NUCLEOTIDE SEQUENCE [LARGE SCALE GENOMIC DNA]</scope>
    <source>
        <strain evidence="3 4">CG 35</strain>
    </source>
</reference>
<dbReference type="InterPro" id="IPR036188">
    <property type="entry name" value="FAD/NAD-bd_sf"/>
</dbReference>
<dbReference type="AlphaFoldDB" id="A0A2T0YRH6"/>
<protein>
    <submittedName>
        <fullName evidence="3">Pyridine nucleotide-disulfide oxidoreductase</fullName>
    </submittedName>
</protein>
<dbReference type="EMBL" id="PVTY01000004">
    <property type="protein sequence ID" value="PRZ17833.1"/>
    <property type="molecule type" value="Genomic_DNA"/>
</dbReference>
<dbReference type="PANTHER" id="PTHR43539:SF78">
    <property type="entry name" value="FLAVIN-CONTAINING MONOOXYGENASE"/>
    <property type="match status" value="1"/>
</dbReference>
<dbReference type="InterPro" id="IPR050982">
    <property type="entry name" value="Auxin_biosynth/cation_transpt"/>
</dbReference>
<dbReference type="PANTHER" id="PTHR43539">
    <property type="entry name" value="FLAVIN-BINDING MONOOXYGENASE-LIKE PROTEIN (AFU_ORTHOLOGUE AFUA_4G09220)"/>
    <property type="match status" value="1"/>
</dbReference>
<dbReference type="Pfam" id="PF13738">
    <property type="entry name" value="Pyr_redox_3"/>
    <property type="match status" value="1"/>
</dbReference>
<dbReference type="RefSeq" id="WP_258174757.1">
    <property type="nucleotide sequence ID" value="NZ_PVTY01000004.1"/>
</dbReference>
<gene>
    <name evidence="3" type="ORF">BCL67_104186</name>
</gene>
<comment type="caution">
    <text evidence="3">The sequence shown here is derived from an EMBL/GenBank/DDBJ whole genome shotgun (WGS) entry which is preliminary data.</text>
</comment>
<keyword evidence="1" id="KW-0560">Oxidoreductase</keyword>